<gene>
    <name evidence="7" type="ORF">EVG15_10290</name>
</gene>
<feature type="transmembrane region" description="Helical" evidence="6">
    <location>
        <begin position="392"/>
        <end position="412"/>
    </location>
</feature>
<evidence type="ECO:0000313" key="7">
    <source>
        <dbReference type="EMBL" id="RZD17618.1"/>
    </source>
</evidence>
<dbReference type="AlphaFoldDB" id="A0A519BK16"/>
<dbReference type="InterPro" id="IPR050833">
    <property type="entry name" value="Poly_Biosynth_Transport"/>
</dbReference>
<evidence type="ECO:0000256" key="4">
    <source>
        <dbReference type="ARBA" id="ARBA00022989"/>
    </source>
</evidence>
<accession>A0A519BK16</accession>
<feature type="transmembrane region" description="Helical" evidence="6">
    <location>
        <begin position="12"/>
        <end position="35"/>
    </location>
</feature>
<dbReference type="CDD" id="cd13128">
    <property type="entry name" value="MATE_Wzx_like"/>
    <property type="match status" value="1"/>
</dbReference>
<feature type="transmembrane region" description="Helical" evidence="6">
    <location>
        <begin position="96"/>
        <end position="116"/>
    </location>
</feature>
<dbReference type="InterPro" id="IPR002797">
    <property type="entry name" value="Polysacc_synth"/>
</dbReference>
<keyword evidence="4 6" id="KW-1133">Transmembrane helix</keyword>
<dbReference type="PANTHER" id="PTHR30250">
    <property type="entry name" value="PST FAMILY PREDICTED COLANIC ACID TRANSPORTER"/>
    <property type="match status" value="1"/>
</dbReference>
<evidence type="ECO:0000256" key="5">
    <source>
        <dbReference type="ARBA" id="ARBA00023136"/>
    </source>
</evidence>
<organism evidence="7 8">
    <name type="scientific">Candidatus Acididesulfobacter diazotrophicus</name>
    <dbReference type="NCBI Taxonomy" id="2597226"/>
    <lineage>
        <taxon>Bacteria</taxon>
        <taxon>Deltaproteobacteria</taxon>
        <taxon>Candidatus Acidulodesulfobacterales</taxon>
        <taxon>Candidatus Acididesulfobacter</taxon>
    </lineage>
</organism>
<keyword evidence="3 6" id="KW-0812">Transmembrane</keyword>
<evidence type="ECO:0000256" key="2">
    <source>
        <dbReference type="ARBA" id="ARBA00022475"/>
    </source>
</evidence>
<feature type="transmembrane region" description="Helical" evidence="6">
    <location>
        <begin position="186"/>
        <end position="207"/>
    </location>
</feature>
<feature type="transmembrane region" description="Helical" evidence="6">
    <location>
        <begin position="362"/>
        <end position="385"/>
    </location>
</feature>
<evidence type="ECO:0000256" key="6">
    <source>
        <dbReference type="SAM" id="Phobius"/>
    </source>
</evidence>
<evidence type="ECO:0000313" key="8">
    <source>
        <dbReference type="Proteomes" id="UP000319296"/>
    </source>
</evidence>
<keyword evidence="2" id="KW-1003">Cell membrane</keyword>
<comment type="caution">
    <text evidence="7">The sequence shown here is derived from an EMBL/GenBank/DDBJ whole genome shotgun (WGS) entry which is preliminary data.</text>
</comment>
<reference evidence="7 8" key="1">
    <citation type="journal article" date="2019" name="ISME J.">
        <title>Insights into ecological role of a new deltaproteobacterial order Candidatus Acidulodesulfobacterales by metagenomics and metatranscriptomics.</title>
        <authorList>
            <person name="Tan S."/>
            <person name="Liu J."/>
            <person name="Fang Y."/>
            <person name="Hedlund B.P."/>
            <person name="Lian Z.H."/>
            <person name="Huang L.Y."/>
            <person name="Li J.T."/>
            <person name="Huang L.N."/>
            <person name="Li W.J."/>
            <person name="Jiang H.C."/>
            <person name="Dong H.L."/>
            <person name="Shu W.S."/>
        </authorList>
    </citation>
    <scope>NUCLEOTIDE SEQUENCE [LARGE SCALE GENOMIC DNA]</scope>
    <source>
        <strain evidence="7">AP1</strain>
    </source>
</reference>
<evidence type="ECO:0000256" key="1">
    <source>
        <dbReference type="ARBA" id="ARBA00004651"/>
    </source>
</evidence>
<protein>
    <submittedName>
        <fullName evidence="7">Flippase</fullName>
    </submittedName>
</protein>
<evidence type="ECO:0000256" key="3">
    <source>
        <dbReference type="ARBA" id="ARBA00022692"/>
    </source>
</evidence>
<comment type="subcellular location">
    <subcellularLocation>
        <location evidence="1">Cell membrane</location>
        <topology evidence="1">Multi-pass membrane protein</topology>
    </subcellularLocation>
</comment>
<feature type="transmembrane region" description="Helical" evidence="6">
    <location>
        <begin position="331"/>
        <end position="350"/>
    </location>
</feature>
<dbReference type="PANTHER" id="PTHR30250:SF11">
    <property type="entry name" value="O-ANTIGEN TRANSPORTER-RELATED"/>
    <property type="match status" value="1"/>
</dbReference>
<feature type="transmembrane region" description="Helical" evidence="6">
    <location>
        <begin position="158"/>
        <end position="180"/>
    </location>
</feature>
<feature type="non-terminal residue" evidence="7">
    <location>
        <position position="1"/>
    </location>
</feature>
<name>A0A519BK16_9DELT</name>
<dbReference type="GO" id="GO:0005886">
    <property type="term" value="C:plasma membrane"/>
    <property type="evidence" value="ECO:0007669"/>
    <property type="project" value="UniProtKB-SubCell"/>
</dbReference>
<feature type="transmembrane region" description="Helical" evidence="6">
    <location>
        <begin position="254"/>
        <end position="275"/>
    </location>
</feature>
<keyword evidence="5 6" id="KW-0472">Membrane</keyword>
<sequence length="461" mass="51426">KINGDLHLKELLKGSGISFAFKIVGMGFGYIFTILLTRNYGAKVMGIYALSLVVLQVGTIIGRLGMDTAVLRFVAEYNSQNKKDMVNEIYKKIIKLVIPISLAISIGIFFLSPYISHYFFHKDYLSNYFRIIAIGIVPYVLFIINSESLRGLKKIKEYAFLQNMGISFVASILLGLSLFIVKNNYIPVTIYTISMFLMSLLSFFLWFKKFNFNSNTNISKPQTLSSNLNNPNLSFGNKPYLISYKNILSISTPMLISGSLGVFLGFIDITILGIFKTSSAVGIYSVAIKLSSIVVLSLATINVIAAPKFAEFWAKGDKEGLLNIARQSTKIIFWTSLPIFIILVIFSTYILQLFGSGFKTGFIALIMLTFGQFINGISGSVGYILQMTGFQIFAQNIMMASVIINIILNILLIPKYSINGAAFASMITLIFWNLTMGMKVKNILGGYVFSFSKKIYKKQKI</sequence>
<proteinExistence type="predicted"/>
<dbReference type="Proteomes" id="UP000319296">
    <property type="component" value="Unassembled WGS sequence"/>
</dbReference>
<dbReference type="EMBL" id="SGBB01000029">
    <property type="protein sequence ID" value="RZD17618.1"/>
    <property type="molecule type" value="Genomic_DNA"/>
</dbReference>
<feature type="transmembrane region" description="Helical" evidence="6">
    <location>
        <begin position="281"/>
        <end position="310"/>
    </location>
</feature>
<feature type="transmembrane region" description="Helical" evidence="6">
    <location>
        <begin position="128"/>
        <end position="146"/>
    </location>
</feature>
<feature type="transmembrane region" description="Helical" evidence="6">
    <location>
        <begin position="47"/>
        <end position="75"/>
    </location>
</feature>
<dbReference type="Pfam" id="PF01943">
    <property type="entry name" value="Polysacc_synt"/>
    <property type="match status" value="1"/>
</dbReference>